<gene>
    <name evidence="1" type="ORF">UFOVP323_30</name>
</gene>
<evidence type="ECO:0000313" key="1">
    <source>
        <dbReference type="EMBL" id="CAB4137489.1"/>
    </source>
</evidence>
<dbReference type="EMBL" id="LR796332">
    <property type="protein sequence ID" value="CAB4137489.1"/>
    <property type="molecule type" value="Genomic_DNA"/>
</dbReference>
<reference evidence="1" key="1">
    <citation type="submission" date="2020-04" db="EMBL/GenBank/DDBJ databases">
        <authorList>
            <person name="Chiriac C."/>
            <person name="Salcher M."/>
            <person name="Ghai R."/>
            <person name="Kavagutti S V."/>
        </authorList>
    </citation>
    <scope>NUCLEOTIDE SEQUENCE</scope>
</reference>
<proteinExistence type="predicted"/>
<sequence length="205" mass="23600">MIETSPNMERCDLPVIKPMVEKYGLTGDIIEFGTFSCESALFLASQFPDKKIYTIDHFLGLEESNKSLPASSNWTKGQFALGHPDYQAGHIPKNIEEAKEKLSRRDNIELILSDVHDLTHPNDYGIGKLAAANVDVDIYEPTVSSLEFLTKCEWNEIFIRFDDWHGNEVEYDEHERLAFIEWIEKYNYQYEITHGGYIGGVFVKR</sequence>
<evidence type="ECO:0008006" key="2">
    <source>
        <dbReference type="Google" id="ProtNLM"/>
    </source>
</evidence>
<name>A0A6J5M0H7_9CAUD</name>
<accession>A0A6J5M0H7</accession>
<protein>
    <recommendedName>
        <fullName evidence="2">Methyltransferase domain containing protein</fullName>
    </recommendedName>
</protein>
<organism evidence="1">
    <name type="scientific">uncultured Caudovirales phage</name>
    <dbReference type="NCBI Taxonomy" id="2100421"/>
    <lineage>
        <taxon>Viruses</taxon>
        <taxon>Duplodnaviria</taxon>
        <taxon>Heunggongvirae</taxon>
        <taxon>Uroviricota</taxon>
        <taxon>Caudoviricetes</taxon>
        <taxon>Peduoviridae</taxon>
        <taxon>Maltschvirus</taxon>
        <taxon>Maltschvirus maltsch</taxon>
    </lineage>
</organism>
<dbReference type="InterPro" id="IPR029063">
    <property type="entry name" value="SAM-dependent_MTases_sf"/>
</dbReference>
<dbReference type="Gene3D" id="3.40.50.150">
    <property type="entry name" value="Vaccinia Virus protein VP39"/>
    <property type="match status" value="1"/>
</dbReference>